<feature type="region of interest" description="Disordered" evidence="1">
    <location>
        <begin position="19"/>
        <end position="69"/>
    </location>
</feature>
<reference evidence="4" key="1">
    <citation type="submission" date="2016-10" db="EMBL/GenBank/DDBJ databases">
        <authorList>
            <person name="Varghese N."/>
            <person name="Submissions S."/>
        </authorList>
    </citation>
    <scope>NUCLEOTIDE SEQUENCE [LARGE SCALE GENOMIC DNA]</scope>
    <source>
        <strain evidence="4">DSM 19183</strain>
    </source>
</reference>
<evidence type="ECO:0000256" key="2">
    <source>
        <dbReference type="SAM" id="SignalP"/>
    </source>
</evidence>
<accession>A0A1H7LAU6</accession>
<dbReference type="AlphaFoldDB" id="A0A1H7LAU6"/>
<evidence type="ECO:0000256" key="1">
    <source>
        <dbReference type="SAM" id="MobiDB-lite"/>
    </source>
</evidence>
<name>A0A1H7LAU6_9LACT</name>
<evidence type="ECO:0000313" key="3">
    <source>
        <dbReference type="EMBL" id="SEK95477.1"/>
    </source>
</evidence>
<proteinExistence type="predicted"/>
<dbReference type="Proteomes" id="UP000199081">
    <property type="component" value="Unassembled WGS sequence"/>
</dbReference>
<feature type="compositionally biased region" description="Acidic residues" evidence="1">
    <location>
        <begin position="21"/>
        <end position="56"/>
    </location>
</feature>
<dbReference type="PROSITE" id="PS51257">
    <property type="entry name" value="PROKAR_LIPOPROTEIN"/>
    <property type="match status" value="1"/>
</dbReference>
<feature type="signal peptide" evidence="2">
    <location>
        <begin position="1"/>
        <end position="19"/>
    </location>
</feature>
<keyword evidence="4" id="KW-1185">Reference proteome</keyword>
<dbReference type="STRING" id="426702.SAMN04488099_10911"/>
<evidence type="ECO:0008006" key="5">
    <source>
        <dbReference type="Google" id="ProtNLM"/>
    </source>
</evidence>
<feature type="compositionally biased region" description="Polar residues" evidence="1">
    <location>
        <begin position="57"/>
        <end position="69"/>
    </location>
</feature>
<protein>
    <recommendedName>
        <fullName evidence="5">DUF5067 domain-containing protein</fullName>
    </recommendedName>
</protein>
<feature type="chain" id="PRO_5039727000" description="DUF5067 domain-containing protein" evidence="2">
    <location>
        <begin position="20"/>
        <end position="211"/>
    </location>
</feature>
<sequence>MMKKRMMIPLAALMLTACAGDDAEEQPEETVQEIEQPEQNDETEPDDHQDQDEETTGDPTQSASVEQYVQEQREAYTAELEEISFTGEPDDLMGIILEPATNSPGISVGVPLSYQFNEDDGQRQLTVHIVEVSEDLESGPNHQFYTHDIQDIRVEEDTYIVETEGETFYFEMFTESDSRLRSEDGELLIPSHYVPSELISEWQEEAEEAGG</sequence>
<keyword evidence="2" id="KW-0732">Signal</keyword>
<dbReference type="EMBL" id="FNZU01000009">
    <property type="protein sequence ID" value="SEK95477.1"/>
    <property type="molecule type" value="Genomic_DNA"/>
</dbReference>
<organism evidence="3 4">
    <name type="scientific">Alkalibacterium pelagium</name>
    <dbReference type="NCBI Taxonomy" id="426702"/>
    <lineage>
        <taxon>Bacteria</taxon>
        <taxon>Bacillati</taxon>
        <taxon>Bacillota</taxon>
        <taxon>Bacilli</taxon>
        <taxon>Lactobacillales</taxon>
        <taxon>Carnobacteriaceae</taxon>
        <taxon>Alkalibacterium</taxon>
    </lineage>
</organism>
<dbReference type="RefSeq" id="WP_091481253.1">
    <property type="nucleotide sequence ID" value="NZ_BJYC01000011.1"/>
</dbReference>
<gene>
    <name evidence="3" type="ORF">SAMN04488099_10911</name>
</gene>
<evidence type="ECO:0000313" key="4">
    <source>
        <dbReference type="Proteomes" id="UP000199081"/>
    </source>
</evidence>